<name>A0A0F7L821_9VIRU</name>
<evidence type="ECO:0000256" key="1">
    <source>
        <dbReference type="SAM" id="Phobius"/>
    </source>
</evidence>
<keyword evidence="1" id="KW-0812">Transmembrane</keyword>
<keyword evidence="1" id="KW-1133">Transmembrane helix</keyword>
<organism evidence="2">
    <name type="scientific">uncultured marine virus</name>
    <dbReference type="NCBI Taxonomy" id="186617"/>
    <lineage>
        <taxon>Viruses</taxon>
        <taxon>environmental samples</taxon>
    </lineage>
</organism>
<dbReference type="EMBL" id="KR029608">
    <property type="protein sequence ID" value="AKH48714.1"/>
    <property type="molecule type" value="Genomic_DNA"/>
</dbReference>
<protein>
    <submittedName>
        <fullName evidence="2">Uncharacterized protein</fullName>
    </submittedName>
</protein>
<accession>A0A0F7L821</accession>
<evidence type="ECO:0000313" key="2">
    <source>
        <dbReference type="EMBL" id="AKH48714.1"/>
    </source>
</evidence>
<reference evidence="2" key="1">
    <citation type="journal article" date="2015" name="Front. Microbiol.">
        <title>Combining genomic sequencing methods to explore viral diversity and reveal potential virus-host interactions.</title>
        <authorList>
            <person name="Chow C.E."/>
            <person name="Winget D.M."/>
            <person name="White R.A.III."/>
            <person name="Hallam S.J."/>
            <person name="Suttle C.A."/>
        </authorList>
    </citation>
    <scope>NUCLEOTIDE SEQUENCE</scope>
    <source>
        <strain evidence="2">Oxic3_2</strain>
    </source>
</reference>
<keyword evidence="1" id="KW-0472">Membrane</keyword>
<proteinExistence type="predicted"/>
<reference evidence="2" key="2">
    <citation type="submission" date="2015-03" db="EMBL/GenBank/DDBJ databases">
        <authorList>
            <person name="Chow C.-E.T."/>
            <person name="Winget D.M."/>
            <person name="White R.A.III."/>
            <person name="Hallam S.J."/>
            <person name="Suttle C.A."/>
        </authorList>
    </citation>
    <scope>NUCLEOTIDE SEQUENCE</scope>
    <source>
        <strain evidence="2">Oxic3_2</strain>
    </source>
</reference>
<sequence length="56" mass="6273">MTVKSLTSAGRISSYTVVFSIGIDDFATGFLICRHLLKIWSMHKSGSFDTVSYFFC</sequence>
<feature type="transmembrane region" description="Helical" evidence="1">
    <location>
        <begin position="12"/>
        <end position="33"/>
    </location>
</feature>